<organism evidence="1 2">
    <name type="scientific">Roseburia yibonii</name>
    <dbReference type="NCBI Taxonomy" id="2763063"/>
    <lineage>
        <taxon>Bacteria</taxon>
        <taxon>Bacillati</taxon>
        <taxon>Bacillota</taxon>
        <taxon>Clostridia</taxon>
        <taxon>Lachnospirales</taxon>
        <taxon>Lachnospiraceae</taxon>
        <taxon>Roseburia</taxon>
    </lineage>
</organism>
<dbReference type="EMBL" id="JACOQH010000006">
    <property type="protein sequence ID" value="MBC5754277.1"/>
    <property type="molecule type" value="Genomic_DNA"/>
</dbReference>
<accession>A0ABR7IBJ1</accession>
<evidence type="ECO:0000313" key="1">
    <source>
        <dbReference type="EMBL" id="MBC5754277.1"/>
    </source>
</evidence>
<evidence type="ECO:0008006" key="3">
    <source>
        <dbReference type="Google" id="ProtNLM"/>
    </source>
</evidence>
<comment type="caution">
    <text evidence="1">The sequence shown here is derived from an EMBL/GenBank/DDBJ whole genome shotgun (WGS) entry which is preliminary data.</text>
</comment>
<reference evidence="1 2" key="1">
    <citation type="submission" date="2020-08" db="EMBL/GenBank/DDBJ databases">
        <title>Genome public.</title>
        <authorList>
            <person name="Liu C."/>
            <person name="Sun Q."/>
        </authorList>
    </citation>
    <scope>NUCLEOTIDE SEQUENCE [LARGE SCALE GENOMIC DNA]</scope>
    <source>
        <strain evidence="1 2">BX0805</strain>
    </source>
</reference>
<protein>
    <recommendedName>
        <fullName evidence="3">Phage gp6-like head-tail connector protein</fullName>
    </recommendedName>
</protein>
<keyword evidence="2" id="KW-1185">Reference proteome</keyword>
<sequence length="127" mass="14559">MEKLLEKLDDAAKLVAPMLEEKISEEIYINALRELILALNETTAEEIEKLEIDFAVKNSLGADKSLIKKSFPKEADQVSLISTLVTYEACRREGMPDHSRIYMDRVTALRHHIDHYYGERSQQFCGS</sequence>
<evidence type="ECO:0000313" key="2">
    <source>
        <dbReference type="Proteomes" id="UP000621540"/>
    </source>
</evidence>
<proteinExistence type="predicted"/>
<name>A0ABR7IBJ1_9FIRM</name>
<dbReference type="Proteomes" id="UP000621540">
    <property type="component" value="Unassembled WGS sequence"/>
</dbReference>
<gene>
    <name evidence="1" type="ORF">H8Z76_09690</name>
</gene>
<dbReference type="RefSeq" id="WP_147618987.1">
    <property type="nucleotide sequence ID" value="NZ_JACOQH010000006.1"/>
</dbReference>